<dbReference type="AlphaFoldDB" id="A0AAW0TK65"/>
<accession>A0AAW0TK65</accession>
<keyword evidence="3" id="KW-1185">Reference proteome</keyword>
<name>A0AAW0TK65_SCYPA</name>
<dbReference type="Proteomes" id="UP001487740">
    <property type="component" value="Unassembled WGS sequence"/>
</dbReference>
<dbReference type="EMBL" id="JARAKH010000029">
    <property type="protein sequence ID" value="KAK8388123.1"/>
    <property type="molecule type" value="Genomic_DNA"/>
</dbReference>
<organism evidence="2 3">
    <name type="scientific">Scylla paramamosain</name>
    <name type="common">Mud crab</name>
    <dbReference type="NCBI Taxonomy" id="85552"/>
    <lineage>
        <taxon>Eukaryota</taxon>
        <taxon>Metazoa</taxon>
        <taxon>Ecdysozoa</taxon>
        <taxon>Arthropoda</taxon>
        <taxon>Crustacea</taxon>
        <taxon>Multicrustacea</taxon>
        <taxon>Malacostraca</taxon>
        <taxon>Eumalacostraca</taxon>
        <taxon>Eucarida</taxon>
        <taxon>Decapoda</taxon>
        <taxon>Pleocyemata</taxon>
        <taxon>Brachyura</taxon>
        <taxon>Eubrachyura</taxon>
        <taxon>Portunoidea</taxon>
        <taxon>Portunidae</taxon>
        <taxon>Portuninae</taxon>
        <taxon>Scylla</taxon>
    </lineage>
</organism>
<reference evidence="2 3" key="1">
    <citation type="submission" date="2023-03" db="EMBL/GenBank/DDBJ databases">
        <title>High-quality genome of Scylla paramamosain provides insights in environmental adaptation.</title>
        <authorList>
            <person name="Zhang L."/>
        </authorList>
    </citation>
    <scope>NUCLEOTIDE SEQUENCE [LARGE SCALE GENOMIC DNA]</scope>
    <source>
        <strain evidence="2">LZ_2023a</strain>
        <tissue evidence="2">Muscle</tissue>
    </source>
</reference>
<feature type="region of interest" description="Disordered" evidence="1">
    <location>
        <begin position="164"/>
        <end position="195"/>
    </location>
</feature>
<sequence>MQSAPHVQSMKTLISLPRNATLVPHSPSDLWLVFQQLSHSAARVTGVLHPCPSLVTSLPPSGLPASGARGGKAAKGAGSGYSSGHGFTNYRAREVTWEDIVLAMQLSSMCFGALLALCVVACCAYHICGPAEELDYGRYSSFKNDHPRLPPELLREIYTLPATTSLLQPESRPGSAVKQPATLPQPSPSIHASRPAEVAQVGTMSGFMEGRMRAASVGRDIRESLGGQRTALTGHLPNGRLRGPTTGETTPPLLRRPLTVQNTRADVCRPPRLLNLNCMVDGRPRLLTLSAMTSSRAAREVAGRGAANRLAAHDQTSSTLDLARAAAASIPSLSHTHRSFSEPHTSLV</sequence>
<gene>
    <name evidence="2" type="ORF">O3P69_020185</name>
</gene>
<protein>
    <submittedName>
        <fullName evidence="2">Uncharacterized protein</fullName>
    </submittedName>
</protein>
<feature type="region of interest" description="Disordered" evidence="1">
    <location>
        <begin position="230"/>
        <end position="251"/>
    </location>
</feature>
<comment type="caution">
    <text evidence="2">The sequence shown here is derived from an EMBL/GenBank/DDBJ whole genome shotgun (WGS) entry which is preliminary data.</text>
</comment>
<evidence type="ECO:0000313" key="2">
    <source>
        <dbReference type="EMBL" id="KAK8388123.1"/>
    </source>
</evidence>
<evidence type="ECO:0000256" key="1">
    <source>
        <dbReference type="SAM" id="MobiDB-lite"/>
    </source>
</evidence>
<evidence type="ECO:0000313" key="3">
    <source>
        <dbReference type="Proteomes" id="UP001487740"/>
    </source>
</evidence>
<proteinExistence type="predicted"/>
<feature type="compositionally biased region" description="Low complexity" evidence="1">
    <location>
        <begin position="239"/>
        <end position="251"/>
    </location>
</feature>